<organism evidence="3 4">
    <name type="scientific">Sphingomonas parva</name>
    <dbReference type="NCBI Taxonomy" id="2555898"/>
    <lineage>
        <taxon>Bacteria</taxon>
        <taxon>Pseudomonadati</taxon>
        <taxon>Pseudomonadota</taxon>
        <taxon>Alphaproteobacteria</taxon>
        <taxon>Sphingomonadales</taxon>
        <taxon>Sphingomonadaceae</taxon>
        <taxon>Sphingomonas</taxon>
    </lineage>
</organism>
<feature type="transmembrane region" description="Helical" evidence="1">
    <location>
        <begin position="42"/>
        <end position="60"/>
    </location>
</feature>
<evidence type="ECO:0000256" key="2">
    <source>
        <dbReference type="SAM" id="SignalP"/>
    </source>
</evidence>
<dbReference type="RefSeq" id="WP_135088924.1">
    <property type="nucleotide sequence ID" value="NZ_SPDV01000036.1"/>
</dbReference>
<gene>
    <name evidence="3" type="ORF">E2493_16465</name>
</gene>
<keyword evidence="1" id="KW-0812">Transmembrane</keyword>
<keyword evidence="2" id="KW-0732">Signal</keyword>
<comment type="caution">
    <text evidence="3">The sequence shown here is derived from an EMBL/GenBank/DDBJ whole genome shotgun (WGS) entry which is preliminary data.</text>
</comment>
<dbReference type="EMBL" id="SPDV01000036">
    <property type="protein sequence ID" value="TFI57173.1"/>
    <property type="molecule type" value="Genomic_DNA"/>
</dbReference>
<reference evidence="3 4" key="1">
    <citation type="submission" date="2019-03" db="EMBL/GenBank/DDBJ databases">
        <title>Genome sequence of Sphingomonas sp. 17J27-24.</title>
        <authorList>
            <person name="Kim M."/>
            <person name="Maeng S."/>
            <person name="Sathiyaraj S."/>
        </authorList>
    </citation>
    <scope>NUCLEOTIDE SEQUENCE [LARGE SCALE GENOMIC DNA]</scope>
    <source>
        <strain evidence="3 4">17J27-24</strain>
    </source>
</reference>
<feature type="transmembrane region" description="Helical" evidence="1">
    <location>
        <begin position="72"/>
        <end position="91"/>
    </location>
</feature>
<feature type="transmembrane region" description="Helical" evidence="1">
    <location>
        <begin position="127"/>
        <end position="146"/>
    </location>
</feature>
<dbReference type="PANTHER" id="PTHR34821">
    <property type="entry name" value="INNER MEMBRANE PROTEIN YDCZ"/>
    <property type="match status" value="1"/>
</dbReference>
<accession>A0A4Y8ZMC9</accession>
<name>A0A4Y8ZMC9_9SPHN</name>
<dbReference type="InterPro" id="IPR006750">
    <property type="entry name" value="YdcZ"/>
</dbReference>
<sequence length="148" mass="15050">MNPLVLLSILAALISGMCVALQAPTNATLARAAGSPINAALISFAVGTLALLAAALVLGVRPNGAGLRGLPFYAWTGGLYGAFFVAAAVFAAPRIGLAFYIALLIGGQLATALLLDHFGALGLERQPVSLTRVLGVFVILGGVLLIRR</sequence>
<proteinExistence type="predicted"/>
<evidence type="ECO:0000313" key="4">
    <source>
        <dbReference type="Proteomes" id="UP000298213"/>
    </source>
</evidence>
<protein>
    <submittedName>
        <fullName evidence="3">DMT family transporter</fullName>
    </submittedName>
</protein>
<dbReference type="AlphaFoldDB" id="A0A4Y8ZMC9"/>
<keyword evidence="1" id="KW-1133">Transmembrane helix</keyword>
<feature type="transmembrane region" description="Helical" evidence="1">
    <location>
        <begin position="97"/>
        <end position="115"/>
    </location>
</feature>
<feature type="chain" id="PRO_5021288603" evidence="2">
    <location>
        <begin position="23"/>
        <end position="148"/>
    </location>
</feature>
<dbReference type="PANTHER" id="PTHR34821:SF2">
    <property type="entry name" value="INNER MEMBRANE PROTEIN YDCZ"/>
    <property type="match status" value="1"/>
</dbReference>
<keyword evidence="4" id="KW-1185">Reference proteome</keyword>
<feature type="signal peptide" evidence="2">
    <location>
        <begin position="1"/>
        <end position="22"/>
    </location>
</feature>
<evidence type="ECO:0000256" key="1">
    <source>
        <dbReference type="SAM" id="Phobius"/>
    </source>
</evidence>
<keyword evidence="1" id="KW-0472">Membrane</keyword>
<dbReference type="Pfam" id="PF04657">
    <property type="entry name" value="DMT_YdcZ"/>
    <property type="match status" value="1"/>
</dbReference>
<evidence type="ECO:0000313" key="3">
    <source>
        <dbReference type="EMBL" id="TFI57173.1"/>
    </source>
</evidence>
<dbReference type="Proteomes" id="UP000298213">
    <property type="component" value="Unassembled WGS sequence"/>
</dbReference>
<dbReference type="OrthoDB" id="370053at2"/>
<dbReference type="GO" id="GO:0005886">
    <property type="term" value="C:plasma membrane"/>
    <property type="evidence" value="ECO:0007669"/>
    <property type="project" value="TreeGrafter"/>
</dbReference>